<sequence>MHEAFLTRLAAAFEAARDPERAVAMRAYMRDQFPFLGIGAPAQKTLVRAALTGLGAPTGDDLRALALACWDLPEREYQYAACFVLRRFVKRCPAGFLPTARTLITTKSWWDSVDALAAHTVGPLVAAHPELGEVMDRWITDDNLWVARTALLHQLRYGAATNEERLFAYCVKQSGHRDFFIRKAIGWALREYARTDPEAVRAFVARTPLSPLSVREAMKHMNLGAKPHR</sequence>
<protein>
    <submittedName>
        <fullName evidence="1">DNA alkylation repair protein</fullName>
    </submittedName>
</protein>
<gene>
    <name evidence="1" type="ORF">GCM10009682_11610</name>
</gene>
<dbReference type="PANTHER" id="PTHR34070:SF1">
    <property type="entry name" value="DNA ALKYLATION REPAIR PROTEIN"/>
    <property type="match status" value="1"/>
</dbReference>
<dbReference type="InterPro" id="IPR016024">
    <property type="entry name" value="ARM-type_fold"/>
</dbReference>
<accession>A0ABN2LKA8</accession>
<dbReference type="CDD" id="cd07064">
    <property type="entry name" value="AlkD_like_1"/>
    <property type="match status" value="1"/>
</dbReference>
<dbReference type="EMBL" id="BAAALT010000028">
    <property type="protein sequence ID" value="GAA1791302.1"/>
    <property type="molecule type" value="Genomic_DNA"/>
</dbReference>
<reference evidence="1 2" key="1">
    <citation type="journal article" date="2019" name="Int. J. Syst. Evol. Microbiol.">
        <title>The Global Catalogue of Microorganisms (GCM) 10K type strain sequencing project: providing services to taxonomists for standard genome sequencing and annotation.</title>
        <authorList>
            <consortium name="The Broad Institute Genomics Platform"/>
            <consortium name="The Broad Institute Genome Sequencing Center for Infectious Disease"/>
            <person name="Wu L."/>
            <person name="Ma J."/>
        </authorList>
    </citation>
    <scope>NUCLEOTIDE SEQUENCE [LARGE SCALE GENOMIC DNA]</scope>
    <source>
        <strain evidence="1 2">JCM 13250</strain>
    </source>
</reference>
<dbReference type="Gene3D" id="1.20.1660.10">
    <property type="entry name" value="Hypothetical protein (EF3068)"/>
    <property type="match status" value="1"/>
</dbReference>
<comment type="caution">
    <text evidence="1">The sequence shown here is derived from an EMBL/GenBank/DDBJ whole genome shotgun (WGS) entry which is preliminary data.</text>
</comment>
<dbReference type="SUPFAM" id="SSF48371">
    <property type="entry name" value="ARM repeat"/>
    <property type="match status" value="1"/>
</dbReference>
<dbReference type="Proteomes" id="UP001500218">
    <property type="component" value="Unassembled WGS sequence"/>
</dbReference>
<keyword evidence="2" id="KW-1185">Reference proteome</keyword>
<organism evidence="1 2">
    <name type="scientific">Luedemannella flava</name>
    <dbReference type="NCBI Taxonomy" id="349316"/>
    <lineage>
        <taxon>Bacteria</taxon>
        <taxon>Bacillati</taxon>
        <taxon>Actinomycetota</taxon>
        <taxon>Actinomycetes</taxon>
        <taxon>Micromonosporales</taxon>
        <taxon>Micromonosporaceae</taxon>
        <taxon>Luedemannella</taxon>
    </lineage>
</organism>
<dbReference type="PANTHER" id="PTHR34070">
    <property type="entry name" value="ARMADILLO-TYPE FOLD"/>
    <property type="match status" value="1"/>
</dbReference>
<dbReference type="InterPro" id="IPR014825">
    <property type="entry name" value="DNA_alkylation"/>
</dbReference>
<evidence type="ECO:0000313" key="1">
    <source>
        <dbReference type="EMBL" id="GAA1791302.1"/>
    </source>
</evidence>
<proteinExistence type="predicted"/>
<name>A0ABN2LKA8_9ACTN</name>
<dbReference type="Gene3D" id="1.25.40.290">
    <property type="entry name" value="ARM repeat domains"/>
    <property type="match status" value="1"/>
</dbReference>
<dbReference type="Pfam" id="PF08713">
    <property type="entry name" value="DNA_alkylation"/>
    <property type="match status" value="1"/>
</dbReference>
<evidence type="ECO:0000313" key="2">
    <source>
        <dbReference type="Proteomes" id="UP001500218"/>
    </source>
</evidence>
<dbReference type="RefSeq" id="WP_344127014.1">
    <property type="nucleotide sequence ID" value="NZ_BAAALT010000028.1"/>
</dbReference>